<sequence length="145" mass="16535">MVLIVVPISTILSTDESMHVCTYCIICFLSKMLSTHSLVPLSNCHKQYVGGIRKKKAHLYECSSLVCYMVNKHMHIERHVFIRTVLSPCVTHECTMPLSTIVIAKQKQRASDQLITTYVLLAKHQHLSALERYSYSTYTSKESTI</sequence>
<dbReference type="AlphaFoldDB" id="A0A6G5AFL5"/>
<organism evidence="1">
    <name type="scientific">Rhipicephalus microplus</name>
    <name type="common">Cattle tick</name>
    <name type="synonym">Boophilus microplus</name>
    <dbReference type="NCBI Taxonomy" id="6941"/>
    <lineage>
        <taxon>Eukaryota</taxon>
        <taxon>Metazoa</taxon>
        <taxon>Ecdysozoa</taxon>
        <taxon>Arthropoda</taxon>
        <taxon>Chelicerata</taxon>
        <taxon>Arachnida</taxon>
        <taxon>Acari</taxon>
        <taxon>Parasitiformes</taxon>
        <taxon>Ixodida</taxon>
        <taxon>Ixodoidea</taxon>
        <taxon>Ixodidae</taxon>
        <taxon>Rhipicephalinae</taxon>
        <taxon>Rhipicephalus</taxon>
        <taxon>Boophilus</taxon>
    </lineage>
</organism>
<protein>
    <submittedName>
        <fullName evidence="1">Uncharacterized protein</fullName>
    </submittedName>
</protein>
<reference evidence="1" key="1">
    <citation type="submission" date="2020-03" db="EMBL/GenBank/DDBJ databases">
        <title>A transcriptome and proteome of the tick Rhipicephalus microplus shaped by the genetic composition of its hosts and developmental stage.</title>
        <authorList>
            <person name="Garcia G.R."/>
            <person name="Ribeiro J.M.C."/>
            <person name="Maruyama S.R."/>
            <person name="Gardinasse L.G."/>
            <person name="Nelson K."/>
            <person name="Ferreira B.R."/>
            <person name="Andrade T.G."/>
            <person name="Santos I.K.F.M."/>
        </authorList>
    </citation>
    <scope>NUCLEOTIDE SEQUENCE</scope>
    <source>
        <strain evidence="1">NSGR</strain>
        <tissue evidence="1">Salivary glands</tissue>
    </source>
</reference>
<accession>A0A6G5AFL5</accession>
<dbReference type="EMBL" id="GIKN01007509">
    <property type="protein sequence ID" value="NIE49782.1"/>
    <property type="molecule type" value="Transcribed_RNA"/>
</dbReference>
<evidence type="ECO:0000313" key="1">
    <source>
        <dbReference type="EMBL" id="NIE49782.1"/>
    </source>
</evidence>
<proteinExistence type="predicted"/>
<name>A0A6G5AFL5_RHIMP</name>